<keyword evidence="2" id="KW-1185">Reference proteome</keyword>
<organism evidence="1 2">
    <name type="scientific">Polytolypa hystricis (strain UAMH7299)</name>
    <dbReference type="NCBI Taxonomy" id="1447883"/>
    <lineage>
        <taxon>Eukaryota</taxon>
        <taxon>Fungi</taxon>
        <taxon>Dikarya</taxon>
        <taxon>Ascomycota</taxon>
        <taxon>Pezizomycotina</taxon>
        <taxon>Eurotiomycetes</taxon>
        <taxon>Eurotiomycetidae</taxon>
        <taxon>Onygenales</taxon>
        <taxon>Onygenales incertae sedis</taxon>
        <taxon>Polytolypa</taxon>
    </lineage>
</organism>
<dbReference type="OrthoDB" id="5332281at2759"/>
<proteinExistence type="predicted"/>
<dbReference type="EMBL" id="PDNA01000116">
    <property type="protein sequence ID" value="PGH12537.1"/>
    <property type="molecule type" value="Genomic_DNA"/>
</dbReference>
<protein>
    <submittedName>
        <fullName evidence="1">Uncharacterized protein</fullName>
    </submittedName>
</protein>
<name>A0A2B7XVL3_POLH7</name>
<gene>
    <name evidence="1" type="ORF">AJ80_06698</name>
</gene>
<accession>A0A2B7XVL3</accession>
<reference evidence="1 2" key="1">
    <citation type="submission" date="2017-10" db="EMBL/GenBank/DDBJ databases">
        <title>Comparative genomics in systemic dimorphic fungi from Ajellomycetaceae.</title>
        <authorList>
            <person name="Munoz J.F."/>
            <person name="Mcewen J.G."/>
            <person name="Clay O.K."/>
            <person name="Cuomo C.A."/>
        </authorList>
    </citation>
    <scope>NUCLEOTIDE SEQUENCE [LARGE SCALE GENOMIC DNA]</scope>
    <source>
        <strain evidence="1 2">UAMH7299</strain>
    </source>
</reference>
<evidence type="ECO:0000313" key="1">
    <source>
        <dbReference type="EMBL" id="PGH12537.1"/>
    </source>
</evidence>
<sequence length="243" mass="27309">MVETRALALRMKLITTFGHMGLQHNLLYPQWTYQDLVFPKVELTESPSPDTSDGANQTLNAYSDVCLPSLREDINCDEIAADQYTWDIHTREFEPGHEIDVQESGGYFSATDRDDLDSRTYMDSNKLDGIDVLKCRPRIEQVDVDVHLSLPSYMFDFETKPPTIVPDSVEVLADALFPEQDLGTADVSPDNFRMNQFLGEIDLGDAKDSTLNLTRTMWAAIYGVDGTKPEELLDPAKHAEALS</sequence>
<dbReference type="Proteomes" id="UP000224634">
    <property type="component" value="Unassembled WGS sequence"/>
</dbReference>
<dbReference type="STRING" id="1447883.A0A2B7XVL3"/>
<comment type="caution">
    <text evidence="1">The sequence shown here is derived from an EMBL/GenBank/DDBJ whole genome shotgun (WGS) entry which is preliminary data.</text>
</comment>
<dbReference type="AlphaFoldDB" id="A0A2B7XVL3"/>
<evidence type="ECO:0000313" key="2">
    <source>
        <dbReference type="Proteomes" id="UP000224634"/>
    </source>
</evidence>